<feature type="region of interest" description="Disordered" evidence="1">
    <location>
        <begin position="43"/>
        <end position="64"/>
    </location>
</feature>
<evidence type="ECO:0000256" key="1">
    <source>
        <dbReference type="SAM" id="MobiDB-lite"/>
    </source>
</evidence>
<evidence type="ECO:0000313" key="3">
    <source>
        <dbReference type="Proteomes" id="UP000799536"/>
    </source>
</evidence>
<protein>
    <submittedName>
        <fullName evidence="2">Uncharacterized protein</fullName>
    </submittedName>
</protein>
<dbReference type="Proteomes" id="UP000799536">
    <property type="component" value="Unassembled WGS sequence"/>
</dbReference>
<dbReference type="EMBL" id="ML994215">
    <property type="protein sequence ID" value="KAF2197623.1"/>
    <property type="molecule type" value="Genomic_DNA"/>
</dbReference>
<feature type="compositionally biased region" description="Polar residues" evidence="1">
    <location>
        <begin position="49"/>
        <end position="64"/>
    </location>
</feature>
<sequence length="813" mass="90683">MESITENNPLPSYSLQDDHQELCPYSPIRLLGGEQTIKVKQTIKAPQTPMDSPNKTPKKASFNSAPSRFFLPPSSIHSIHPSPGHRAPAETLPSIVLNDPYLPWKQDPRYVNDSENPDCMPWLALLVFSSSELQIALNHLSGGDSIFKGTETLREAEATGERVKQTGTFAVNMTQADLELVERKGDIASPIPSLDDGKLNTKTDIIFLQPTLFNNLVTTFENGVAKPGQRTANLERYRYLAHVRLGSAKAPSNGMVASATENEDEDEEERRALGVVVSHRIGPLNESDESPAVVHLVSLEGWKDMPLVDTNTAKYVALTSLHSWTYTVLPVGSPSLSQEFVNIERSLQPLRAPDARRSKIEMEHRAEDEVKIKLEKRSKEGYTLTKFQTLAGETTMAFLRGALVPSVPNRPPTREWTVMSNSGTDLQILDLETGSVDISYSAAWDLGRAMGMRDGELIVSLARLRNQIQERGSHSDLEKETDKQRVFTSRVDSIESLIGSMKTLEGVVNNASTASKKASAHHQKAEVTMDTPLCKSLTAPSSPDFQIVLSWILSRMSLIGVPPQYLIVDPSFLPLESLRSFYVDASWIECLIDGALSLGNQVSRINDDTVRKSIKKLVTDHLEKIDPNTKCRPGIPTCGLLLRSTVVKEFPDLKVEAIAVSEDESGERGAEILRQERIGDDVLLVLCSRAPDVLSFTLQRPSRQTFTACYKITFDEFVMRYKRPYNCTAGQNLDEALVDRVCSRKEPSKEPRLFHWGRENECRFLLVEDWIKDLRAQMSSEFDVDERITSAMVGIQLGTDSVYRLSIGERKEE</sequence>
<reference evidence="2" key="1">
    <citation type="journal article" date="2020" name="Stud. Mycol.">
        <title>101 Dothideomycetes genomes: a test case for predicting lifestyles and emergence of pathogens.</title>
        <authorList>
            <person name="Haridas S."/>
            <person name="Albert R."/>
            <person name="Binder M."/>
            <person name="Bloem J."/>
            <person name="Labutti K."/>
            <person name="Salamov A."/>
            <person name="Andreopoulos B."/>
            <person name="Baker S."/>
            <person name="Barry K."/>
            <person name="Bills G."/>
            <person name="Bluhm B."/>
            <person name="Cannon C."/>
            <person name="Castanera R."/>
            <person name="Culley D."/>
            <person name="Daum C."/>
            <person name="Ezra D."/>
            <person name="Gonzalez J."/>
            <person name="Henrissat B."/>
            <person name="Kuo A."/>
            <person name="Liang C."/>
            <person name="Lipzen A."/>
            <person name="Lutzoni F."/>
            <person name="Magnuson J."/>
            <person name="Mondo S."/>
            <person name="Nolan M."/>
            <person name="Ohm R."/>
            <person name="Pangilinan J."/>
            <person name="Park H.-J."/>
            <person name="Ramirez L."/>
            <person name="Alfaro M."/>
            <person name="Sun H."/>
            <person name="Tritt A."/>
            <person name="Yoshinaga Y."/>
            <person name="Zwiers L.-H."/>
            <person name="Turgeon B."/>
            <person name="Goodwin S."/>
            <person name="Spatafora J."/>
            <person name="Crous P."/>
            <person name="Grigoriev I."/>
        </authorList>
    </citation>
    <scope>NUCLEOTIDE SEQUENCE</scope>
    <source>
        <strain evidence="2">ATCC 74209</strain>
    </source>
</reference>
<accession>A0A9P4JJF8</accession>
<gene>
    <name evidence="2" type="ORF">GQ43DRAFT_424191</name>
</gene>
<comment type="caution">
    <text evidence="2">The sequence shown here is derived from an EMBL/GenBank/DDBJ whole genome shotgun (WGS) entry which is preliminary data.</text>
</comment>
<keyword evidence="3" id="KW-1185">Reference proteome</keyword>
<dbReference type="AlphaFoldDB" id="A0A9P4JJF8"/>
<organism evidence="2 3">
    <name type="scientific">Delitschia confertaspora ATCC 74209</name>
    <dbReference type="NCBI Taxonomy" id="1513339"/>
    <lineage>
        <taxon>Eukaryota</taxon>
        <taxon>Fungi</taxon>
        <taxon>Dikarya</taxon>
        <taxon>Ascomycota</taxon>
        <taxon>Pezizomycotina</taxon>
        <taxon>Dothideomycetes</taxon>
        <taxon>Pleosporomycetidae</taxon>
        <taxon>Pleosporales</taxon>
        <taxon>Delitschiaceae</taxon>
        <taxon>Delitschia</taxon>
    </lineage>
</organism>
<proteinExistence type="predicted"/>
<name>A0A9P4JJF8_9PLEO</name>
<dbReference type="OrthoDB" id="3029913at2759"/>
<evidence type="ECO:0000313" key="2">
    <source>
        <dbReference type="EMBL" id="KAF2197623.1"/>
    </source>
</evidence>